<dbReference type="InterPro" id="IPR013758">
    <property type="entry name" value="Topo_IIA_A/C_ab"/>
</dbReference>
<dbReference type="InterPro" id="IPR013759">
    <property type="entry name" value="Topo_IIA_B_C"/>
</dbReference>
<keyword evidence="8 15" id="KW-0067">ATP-binding</keyword>
<dbReference type="GO" id="GO:0005654">
    <property type="term" value="C:nucleoplasm"/>
    <property type="evidence" value="ECO:0007669"/>
    <property type="project" value="UniProtKB-SubCell"/>
</dbReference>
<feature type="compositionally biased region" description="Basic and acidic residues" evidence="16">
    <location>
        <begin position="1442"/>
        <end position="1452"/>
    </location>
</feature>
<dbReference type="InterPro" id="IPR013506">
    <property type="entry name" value="Topo_IIA_bsu_dom2"/>
</dbReference>
<dbReference type="Pfam" id="PF08070">
    <property type="entry name" value="DTHCT"/>
    <property type="match status" value="1"/>
</dbReference>
<dbReference type="SUPFAM" id="SSF56719">
    <property type="entry name" value="Type II DNA topoisomerase"/>
    <property type="match status" value="1"/>
</dbReference>
<evidence type="ECO:0000313" key="19">
    <source>
        <dbReference type="EMBL" id="SBR94968.1"/>
    </source>
</evidence>
<dbReference type="GO" id="GO:0000819">
    <property type="term" value="P:sister chromatid segregation"/>
    <property type="evidence" value="ECO:0007669"/>
    <property type="project" value="TreeGrafter"/>
</dbReference>
<evidence type="ECO:0000256" key="14">
    <source>
        <dbReference type="PROSITE-ProRule" id="PRU01384"/>
    </source>
</evidence>
<dbReference type="FunFam" id="3.40.50.670:FF:000001">
    <property type="entry name" value="DNA topoisomerase 2"/>
    <property type="match status" value="2"/>
</dbReference>
<dbReference type="GO" id="GO:0006265">
    <property type="term" value="P:DNA topological change"/>
    <property type="evidence" value="ECO:0007669"/>
    <property type="project" value="UniProtKB-UniRule"/>
</dbReference>
<dbReference type="InterPro" id="IPR001241">
    <property type="entry name" value="Topo_IIA"/>
</dbReference>
<reference evidence="19" key="2">
    <citation type="submission" date="2016-06" db="EMBL/GenBank/DDBJ databases">
        <title>The genome of a short-lived fish provides insights into sex chromosome evolution and the genetic control of aging.</title>
        <authorList>
            <person name="Reichwald K."/>
            <person name="Felder M."/>
            <person name="Petzold A."/>
            <person name="Koch P."/>
            <person name="Groth M."/>
            <person name="Platzer M."/>
        </authorList>
    </citation>
    <scope>NUCLEOTIDE SEQUENCE</scope>
    <source>
        <tissue evidence="19">Brain</tissue>
    </source>
</reference>
<comment type="cofactor">
    <cofactor evidence="15">
        <name>Ca(2+)</name>
        <dbReference type="ChEBI" id="CHEBI:29108"/>
    </cofactor>
    <cofactor evidence="15">
        <name>Mg(2+)</name>
        <dbReference type="ChEBI" id="CHEBI:18420"/>
    </cofactor>
    <cofactor evidence="15">
        <name>Mn(2+)</name>
        <dbReference type="ChEBI" id="CHEBI:29035"/>
    </cofactor>
</comment>
<dbReference type="Pfam" id="PF16898">
    <property type="entry name" value="TOPRIM_C"/>
    <property type="match status" value="1"/>
</dbReference>
<dbReference type="FunFam" id="1.10.268.10:FF:000002">
    <property type="entry name" value="DNA topoisomerase 2"/>
    <property type="match status" value="1"/>
</dbReference>
<dbReference type="InterPro" id="IPR013757">
    <property type="entry name" value="Topo_IIA_A_a_sf"/>
</dbReference>
<dbReference type="InterPro" id="IPR014721">
    <property type="entry name" value="Ribsml_uS5_D2-typ_fold_subgr"/>
</dbReference>
<evidence type="ECO:0000256" key="4">
    <source>
        <dbReference type="ARBA" id="ARBA00004642"/>
    </source>
</evidence>
<evidence type="ECO:0000256" key="8">
    <source>
        <dbReference type="ARBA" id="ARBA00022840"/>
    </source>
</evidence>
<dbReference type="CDD" id="cd00187">
    <property type="entry name" value="TOP4c"/>
    <property type="match status" value="1"/>
</dbReference>
<evidence type="ECO:0000256" key="1">
    <source>
        <dbReference type="ARBA" id="ARBA00000185"/>
    </source>
</evidence>
<dbReference type="FunFam" id="3.30.230.10:FF:000008">
    <property type="entry name" value="DNA topoisomerase 2"/>
    <property type="match status" value="1"/>
</dbReference>
<dbReference type="PROSITE" id="PS52040">
    <property type="entry name" value="TOPO_IIA"/>
    <property type="match status" value="1"/>
</dbReference>
<feature type="compositionally biased region" description="Basic residues" evidence="16">
    <location>
        <begin position="1489"/>
        <end position="1498"/>
    </location>
</feature>
<dbReference type="GO" id="GO:0000712">
    <property type="term" value="P:resolution of meiotic recombination intermediates"/>
    <property type="evidence" value="ECO:0007669"/>
    <property type="project" value="TreeGrafter"/>
</dbReference>
<dbReference type="FunFam" id="3.90.199.10:FF:000002">
    <property type="entry name" value="DNA topoisomerase 2"/>
    <property type="match status" value="1"/>
</dbReference>
<dbReference type="SMART" id="SM00433">
    <property type="entry name" value="TOP2c"/>
    <property type="match status" value="1"/>
</dbReference>
<keyword evidence="13" id="KW-0539">Nucleus</keyword>
<comment type="similarity">
    <text evidence="5 15">Belongs to the type II topoisomerase family.</text>
</comment>
<feature type="compositionally biased region" description="Basic residues" evidence="16">
    <location>
        <begin position="1544"/>
        <end position="1554"/>
    </location>
</feature>
<dbReference type="Gene3D" id="3.90.199.10">
    <property type="entry name" value="Topoisomerase II, domain 5"/>
    <property type="match status" value="1"/>
</dbReference>
<dbReference type="FunFam" id="3.30.565.10:FF:000004">
    <property type="entry name" value="DNA topoisomerase 2"/>
    <property type="match status" value="1"/>
</dbReference>
<dbReference type="GO" id="GO:0005524">
    <property type="term" value="F:ATP binding"/>
    <property type="evidence" value="ECO:0007669"/>
    <property type="project" value="UniProtKB-UniRule"/>
</dbReference>
<accession>A0A1A8QNW3</accession>
<dbReference type="InterPro" id="IPR031660">
    <property type="entry name" value="TOPRIM_C"/>
</dbReference>
<comment type="function">
    <text evidence="15">Key decatenating enzyme that alters DNA topology by binding to two double-stranded DNA molecules, generating a double-stranded break in one of the strands, passing the intact strand through the broken strand, and religating the broken strand.</text>
</comment>
<keyword evidence="7 15" id="KW-0547">Nucleotide-binding</keyword>
<dbReference type="InterPro" id="IPR006171">
    <property type="entry name" value="TOPRIM_dom"/>
</dbReference>
<dbReference type="InterPro" id="IPR050634">
    <property type="entry name" value="DNA_Topoisomerase_II"/>
</dbReference>
<reference evidence="19" key="1">
    <citation type="submission" date="2016-05" db="EMBL/GenBank/DDBJ databases">
        <authorList>
            <person name="Lavstsen T."/>
            <person name="Jespersen J.S."/>
        </authorList>
    </citation>
    <scope>NUCLEOTIDE SEQUENCE</scope>
    <source>
        <tissue evidence="19">Brain</tissue>
    </source>
</reference>
<evidence type="ECO:0000256" key="12">
    <source>
        <dbReference type="ARBA" id="ARBA00023235"/>
    </source>
</evidence>
<feature type="compositionally biased region" description="Basic residues" evidence="16">
    <location>
        <begin position="1523"/>
        <end position="1532"/>
    </location>
</feature>
<feature type="compositionally biased region" description="Low complexity" evidence="16">
    <location>
        <begin position="1412"/>
        <end position="1426"/>
    </location>
</feature>
<dbReference type="Pfam" id="PF00204">
    <property type="entry name" value="DNA_gyraseB"/>
    <property type="match status" value="1"/>
</dbReference>
<comment type="subcellular location">
    <subcellularLocation>
        <location evidence="3">Nucleus</location>
        <location evidence="3">Nucleolus</location>
    </subcellularLocation>
    <subcellularLocation>
        <location evidence="4">Nucleus</location>
        <location evidence="4">Nucleoplasm</location>
    </subcellularLocation>
</comment>
<evidence type="ECO:0000256" key="10">
    <source>
        <dbReference type="ARBA" id="ARBA00023029"/>
    </source>
</evidence>
<keyword evidence="9" id="KW-0460">Magnesium</keyword>
<comment type="catalytic activity">
    <reaction evidence="1 14 15">
        <text>ATP-dependent breakage, passage and rejoining of double-stranded DNA.</text>
        <dbReference type="EC" id="5.6.2.2"/>
    </reaction>
</comment>
<evidence type="ECO:0000256" key="7">
    <source>
        <dbReference type="ARBA" id="ARBA00022741"/>
    </source>
</evidence>
<dbReference type="Gene3D" id="3.30.1490.30">
    <property type="match status" value="1"/>
</dbReference>
<dbReference type="Gene3D" id="3.30.1360.40">
    <property type="match status" value="1"/>
</dbReference>
<dbReference type="InterPro" id="IPR001154">
    <property type="entry name" value="TopoII_euk"/>
</dbReference>
<dbReference type="PRINTS" id="PR00418">
    <property type="entry name" value="TPI2FAMILY"/>
</dbReference>
<feature type="compositionally biased region" description="Acidic residues" evidence="16">
    <location>
        <begin position="1594"/>
        <end position="1605"/>
    </location>
</feature>
<comment type="cofactor">
    <cofactor evidence="2">
        <name>Mg(2+)</name>
        <dbReference type="ChEBI" id="CHEBI:18420"/>
    </cofactor>
</comment>
<evidence type="ECO:0000256" key="9">
    <source>
        <dbReference type="ARBA" id="ARBA00022842"/>
    </source>
</evidence>
<dbReference type="InterPro" id="IPR034157">
    <property type="entry name" value="TOPRIM_TopoII"/>
</dbReference>
<evidence type="ECO:0000259" key="18">
    <source>
        <dbReference type="PROSITE" id="PS52040"/>
    </source>
</evidence>
<feature type="compositionally biased region" description="Basic and acidic residues" evidence="16">
    <location>
        <begin position="1575"/>
        <end position="1593"/>
    </location>
</feature>
<evidence type="ECO:0000256" key="13">
    <source>
        <dbReference type="ARBA" id="ARBA00023242"/>
    </source>
</evidence>
<gene>
    <name evidence="19" type="primary">TOP2B</name>
</gene>
<dbReference type="Gene3D" id="3.40.50.670">
    <property type="match status" value="1"/>
</dbReference>
<dbReference type="InterPro" id="IPR002205">
    <property type="entry name" value="Topo_IIA_dom_A"/>
</dbReference>
<dbReference type="InterPro" id="IPR012542">
    <property type="entry name" value="DTHCT"/>
</dbReference>
<dbReference type="FunFam" id="3.30.1490.30:FF:000001">
    <property type="entry name" value="DNA topoisomerase 2"/>
    <property type="match status" value="1"/>
</dbReference>
<dbReference type="EMBL" id="HAEH01012513">
    <property type="protein sequence ID" value="SBR94968.1"/>
    <property type="molecule type" value="Transcribed_RNA"/>
</dbReference>
<dbReference type="PRINTS" id="PR01158">
    <property type="entry name" value="TOPISMRASEII"/>
</dbReference>
<feature type="compositionally biased region" description="Basic residues" evidence="16">
    <location>
        <begin position="1296"/>
        <end position="1315"/>
    </location>
</feature>
<feature type="domain" description="Topo IIA-type catalytic" evidence="18">
    <location>
        <begin position="725"/>
        <end position="1178"/>
    </location>
</feature>
<dbReference type="Gene3D" id="3.30.230.10">
    <property type="match status" value="1"/>
</dbReference>
<dbReference type="EMBL" id="HAEI01015930">
    <property type="protein sequence ID" value="SBS18399.1"/>
    <property type="molecule type" value="Transcribed_RNA"/>
</dbReference>
<feature type="active site" description="O-(5'-phospho-DNA)-tyrosine intermediate" evidence="14">
    <location>
        <position position="815"/>
    </location>
</feature>
<feature type="compositionally biased region" description="Acidic residues" evidence="16">
    <location>
        <begin position="1395"/>
        <end position="1407"/>
    </location>
</feature>
<dbReference type="InterPro" id="IPR036890">
    <property type="entry name" value="HATPase_C_sf"/>
</dbReference>
<dbReference type="InterPro" id="IPR020568">
    <property type="entry name" value="Ribosomal_Su5_D2-typ_SF"/>
</dbReference>
<feature type="compositionally biased region" description="Basic and acidic residues" evidence="16">
    <location>
        <begin position="1378"/>
        <end position="1392"/>
    </location>
</feature>
<evidence type="ECO:0000256" key="3">
    <source>
        <dbReference type="ARBA" id="ARBA00004604"/>
    </source>
</evidence>
<dbReference type="PANTHER" id="PTHR10169:SF36">
    <property type="entry name" value="DNA TOPOISOMERASE 2-BETA"/>
    <property type="match status" value="1"/>
</dbReference>
<feature type="region of interest" description="Disordered" evidence="16">
    <location>
        <begin position="1207"/>
        <end position="1605"/>
    </location>
</feature>
<evidence type="ECO:0000259" key="17">
    <source>
        <dbReference type="PROSITE" id="PS50880"/>
    </source>
</evidence>
<dbReference type="InterPro" id="IPR013760">
    <property type="entry name" value="Topo_IIA-like_dom_sf"/>
</dbReference>
<dbReference type="FunFam" id="3.30.1360.40:FF:000003">
    <property type="entry name" value="DNA topoisomerase 2"/>
    <property type="match status" value="1"/>
</dbReference>
<dbReference type="GO" id="GO:0003677">
    <property type="term" value="F:DNA binding"/>
    <property type="evidence" value="ECO:0007669"/>
    <property type="project" value="UniProtKB-UniRule"/>
</dbReference>
<dbReference type="SUPFAM" id="SSF55874">
    <property type="entry name" value="ATPase domain of HSP90 chaperone/DNA topoisomerase II/histidine kinase"/>
    <property type="match status" value="1"/>
</dbReference>
<dbReference type="PANTHER" id="PTHR10169">
    <property type="entry name" value="DNA TOPOISOMERASE/GYRASE"/>
    <property type="match status" value="1"/>
</dbReference>
<feature type="compositionally biased region" description="Polar residues" evidence="16">
    <location>
        <begin position="1427"/>
        <end position="1438"/>
    </location>
</feature>
<protein>
    <recommendedName>
        <fullName evidence="15">DNA topoisomerase 2</fullName>
        <ecNumber evidence="15">5.6.2.2</ecNumber>
    </recommendedName>
</protein>
<dbReference type="Pfam" id="PF01751">
    <property type="entry name" value="Toprim"/>
    <property type="match status" value="1"/>
</dbReference>
<keyword evidence="11 14" id="KW-0238">DNA-binding</keyword>
<dbReference type="SUPFAM" id="SSF54211">
    <property type="entry name" value="Ribosomal protein S5 domain 2-like"/>
    <property type="match status" value="1"/>
</dbReference>
<keyword evidence="12 14" id="KW-0413">Isomerase</keyword>
<dbReference type="PROSITE" id="PS50880">
    <property type="entry name" value="TOPRIM"/>
    <property type="match status" value="1"/>
</dbReference>
<feature type="compositionally biased region" description="Polar residues" evidence="16">
    <location>
        <begin position="1459"/>
        <end position="1469"/>
    </location>
</feature>
<feature type="region of interest" description="Disordered" evidence="16">
    <location>
        <begin position="1099"/>
        <end position="1129"/>
    </location>
</feature>
<dbReference type="Gene3D" id="3.30.565.10">
    <property type="entry name" value="Histidine kinase-like ATPase, C-terminal domain"/>
    <property type="match status" value="1"/>
</dbReference>
<dbReference type="EC" id="5.6.2.2" evidence="15"/>
<dbReference type="SMART" id="SM00387">
    <property type="entry name" value="HATPase_c"/>
    <property type="match status" value="1"/>
</dbReference>
<dbReference type="InterPro" id="IPR018522">
    <property type="entry name" value="TopoIIA_CS"/>
</dbReference>
<feature type="compositionally biased region" description="Basic residues" evidence="16">
    <location>
        <begin position="1207"/>
        <end position="1216"/>
    </location>
</feature>
<dbReference type="Pfam" id="PF02518">
    <property type="entry name" value="HATPase_c"/>
    <property type="match status" value="1"/>
</dbReference>
<feature type="compositionally biased region" description="Acidic residues" evidence="16">
    <location>
        <begin position="1355"/>
        <end position="1368"/>
    </location>
</feature>
<evidence type="ECO:0000256" key="11">
    <source>
        <dbReference type="ARBA" id="ARBA00023125"/>
    </source>
</evidence>
<feature type="compositionally biased region" description="Gly residues" evidence="16">
    <location>
        <begin position="1"/>
        <end position="10"/>
    </location>
</feature>
<dbReference type="Pfam" id="PF00521">
    <property type="entry name" value="DNA_topoisoIV"/>
    <property type="match status" value="1"/>
</dbReference>
<dbReference type="GO" id="GO:0046872">
    <property type="term" value="F:metal ion binding"/>
    <property type="evidence" value="ECO:0007669"/>
    <property type="project" value="UniProtKB-KW"/>
</dbReference>
<organism evidence="19">
    <name type="scientific">Nothobranchius rachovii</name>
    <name type="common">bluefin notho</name>
    <dbReference type="NCBI Taxonomy" id="451742"/>
    <lineage>
        <taxon>Eukaryota</taxon>
        <taxon>Metazoa</taxon>
        <taxon>Chordata</taxon>
        <taxon>Craniata</taxon>
        <taxon>Vertebrata</taxon>
        <taxon>Euteleostomi</taxon>
        <taxon>Actinopterygii</taxon>
        <taxon>Neopterygii</taxon>
        <taxon>Teleostei</taxon>
        <taxon>Neoteleostei</taxon>
        <taxon>Acanthomorphata</taxon>
        <taxon>Ovalentaria</taxon>
        <taxon>Atherinomorphae</taxon>
        <taxon>Cyprinodontiformes</taxon>
        <taxon>Nothobranchiidae</taxon>
        <taxon>Nothobranchius</taxon>
    </lineage>
</organism>
<sequence length="1605" mass="181208">MSNGAAGNGGLPWLEAANGRGDVGKTEVTKKDKAASKLSVERVYQKKTQLEHILLRPDTYVGSLQPVTQQMWVFDEDVGMNQREITYVPGLYKIFDEILVNAADNKQRDKNMTGIKITIDPDSNTISIWNNGKGIPVVEHKDEKMYVPALIFGHLLTSSNYDDDEKKVTGGRNGFGAKLCNIFSTKFTVETACKEYRHSFKQTWQNNMCKTSEPKIKFFDGDDFTCVTFQPDLEKFKMEKLDKDIVALLTRRAYDVAGSCKGVKVSLNGKKLPVHGFRSYVDLYVKDKLDETGVPLKVVHETVNERWEVCLTMSEKGFQQISFVNSIATTKGGRHIDYVVDQIVTKLIEVVKKKNKAGVSVKPFQVKNHIWVFVNALIENPTFDSQTKENMTLQTKNFGSKCLMSDKFVRAATNCGIVESILNWVKFKAQTQLNKKCSSVKHSKIKGIPKLDDANDAGGRYSSECTLILTEGDSAKSLAVSGLGVIGRDRYGVFPLRGKILNVREATHKQIMENAEINNIIKIVGLQYKKSYDDPESLRSLRYGRIMIMTDQDQDGSHIKGLLINFFHHNWPSLLKHTFLEQFITPIVKATKNKQELAFYSLPEFEEWKKQTENFKTWHIKYYKGLGTSTSKEAKEYFADMERHRITFRYNGAEDDAAITLAFSKKKTDDRKEWLTNFMEDRRQRRMHGLPEQYLYGTQAKHLSYNDFINKELILFSNSDNERSIPSLVDGLKPGQRKVLFTCVKRNDKREVKVAQLAGSVAEMSAYHHGEQALMMTIVNLAQNFVGSNNVNILQPLGQFGTRINGGKDAASPRYIFTMLSPLAKLLFPAVDSNLLKFLYDDNQKVEPEWYIPIIPMVLVNGAEGIGTGWACKIPNYDTREIVNNINRMLNHQDPLPMLPSYKNFKGVIHELGHNQYLVSGEVSVLDKNTVEITELPVRTWTQAYKESVLEPMLQGTDKTPALINDYKEYHTDTTVKFVVRMSEEKLAQAEAVGLHKVFKLQSSLTCNSMVLFDHMGCLKRYDSVQDILKEFFELRLHYYKLRKDWLVGSLGSEAAKLSNQARFVLEKIEGKVSIENKSKRELIRMLVQKGYESDPVAAWTKAQEKAQEEDYPDANDSDSSVDSGPTSGPNFNYILNMPLWCLTKEKVEELLKQRDQKRSELNNLQKKSSEDLWKEDLAVFIEELDNVETMEKEEQNSGKAIKLVKGKVGKPKAKKMNLEETMPSPFGRRVDPPTQPIKSDAAKKLGKKKKSDLDAVKMEFDDDGLGGEGAAGENSVSKPKTPRVKKEKKEPGTPRVRKPPAPKGASVKKVKKRNPWSDDESKSDSDLEENEPIIPRETKSQRASASKPKYTFDFSEEEDADEEENGDDNVASSPVRSVKDDFGFSESKDQYSDQNDEDEDEDDNNEDSFCPPKQQKTKPAPATKQNETTSIFSSKSVFSEKSNDSDGSKSESDDDNGPTFSTYSSSSAFDKLLPAKKAAKKSSDAVPKPKKPPAPKTKKPDKSIWDSDSDAESKKPSSAVKGKGRGKKRKGSGSEDEYSPMKKALKPVGKKPTKPPSDEEDEEDVTTISNKKGPSRDRPGRARKEVKYFHESDNEEDDDDDMFD</sequence>
<evidence type="ECO:0000256" key="5">
    <source>
        <dbReference type="ARBA" id="ARBA00011080"/>
    </source>
</evidence>
<feature type="domain" description="Toprim" evidence="17">
    <location>
        <begin position="465"/>
        <end position="582"/>
    </location>
</feature>
<dbReference type="CDD" id="cd03365">
    <property type="entry name" value="TOPRIM_TopoIIA"/>
    <property type="match status" value="1"/>
</dbReference>
<keyword evidence="6" id="KW-0479">Metal-binding</keyword>
<name>A0A1A8QNW3_9TELE</name>
<evidence type="ECO:0000256" key="15">
    <source>
        <dbReference type="RuleBase" id="RU362094"/>
    </source>
</evidence>
<dbReference type="GO" id="GO:0003918">
    <property type="term" value="F:DNA topoisomerase type II (double strand cut, ATP-hydrolyzing) activity"/>
    <property type="evidence" value="ECO:0007669"/>
    <property type="project" value="UniProtKB-UniRule"/>
</dbReference>
<dbReference type="CDD" id="cd03481">
    <property type="entry name" value="TopoIIA_Trans_ScTopoIIA"/>
    <property type="match status" value="1"/>
</dbReference>
<dbReference type="GO" id="GO:0005730">
    <property type="term" value="C:nucleolus"/>
    <property type="evidence" value="ECO:0007669"/>
    <property type="project" value="UniProtKB-SubCell"/>
</dbReference>
<proteinExistence type="inferred from homology"/>
<keyword evidence="10 14" id="KW-0799">Topoisomerase</keyword>
<evidence type="ECO:0000256" key="16">
    <source>
        <dbReference type="SAM" id="MobiDB-lite"/>
    </source>
</evidence>
<evidence type="ECO:0000256" key="6">
    <source>
        <dbReference type="ARBA" id="ARBA00022723"/>
    </source>
</evidence>
<feature type="compositionally biased region" description="Polar residues" evidence="16">
    <location>
        <begin position="1118"/>
        <end position="1129"/>
    </location>
</feature>
<feature type="region of interest" description="Disordered" evidence="16">
    <location>
        <begin position="1"/>
        <end position="28"/>
    </location>
</feature>
<dbReference type="InterPro" id="IPR003594">
    <property type="entry name" value="HATPase_dom"/>
</dbReference>
<feature type="compositionally biased region" description="Basic and acidic residues" evidence="16">
    <location>
        <begin position="1499"/>
        <end position="1516"/>
    </location>
</feature>
<dbReference type="PROSITE" id="PS00177">
    <property type="entry name" value="TOPOISOMERASE_II"/>
    <property type="match status" value="1"/>
</dbReference>
<evidence type="ECO:0000256" key="2">
    <source>
        <dbReference type="ARBA" id="ARBA00001946"/>
    </source>
</evidence>
<dbReference type="CDD" id="cd16930">
    <property type="entry name" value="HATPase_TopII-like"/>
    <property type="match status" value="1"/>
</dbReference>
<comment type="subunit">
    <text evidence="15">Homodimer.</text>
</comment>
<dbReference type="Gene3D" id="1.10.268.10">
    <property type="entry name" value="Topoisomerase, domain 3"/>
    <property type="match status" value="1"/>
</dbReference>
<feature type="compositionally biased region" description="Basic and acidic residues" evidence="16">
    <location>
        <begin position="1316"/>
        <end position="1326"/>
    </location>
</feature>
<dbReference type="SMART" id="SM00434">
    <property type="entry name" value="TOP4c"/>
    <property type="match status" value="1"/>
</dbReference>